<dbReference type="InterPro" id="IPR017868">
    <property type="entry name" value="Filamin/ABP280_repeat-like"/>
</dbReference>
<proteinExistence type="inferred from homology"/>
<dbReference type="InterPro" id="IPR014756">
    <property type="entry name" value="Ig_E-set"/>
</dbReference>
<dbReference type="GO" id="GO:0030036">
    <property type="term" value="P:actin cytoskeleton organization"/>
    <property type="evidence" value="ECO:0007669"/>
    <property type="project" value="InterPro"/>
</dbReference>
<feature type="domain" description="Calponin-homology (CH)" evidence="5">
    <location>
        <begin position="14"/>
        <end position="118"/>
    </location>
</feature>
<keyword evidence="6" id="KW-1185">Reference proteome</keyword>
<dbReference type="Proteomes" id="UP000095282">
    <property type="component" value="Unplaced"/>
</dbReference>
<feature type="repeat" description="Filamin" evidence="3">
    <location>
        <begin position="587"/>
        <end position="736"/>
    </location>
</feature>
<dbReference type="PANTHER" id="PTHR38537:SF16">
    <property type="entry name" value="CALPONIN-HOMOLOGY (CH) DOMAIN-CONTAINING PROTEIN"/>
    <property type="match status" value="1"/>
</dbReference>
<dbReference type="PROSITE" id="PS50194">
    <property type="entry name" value="FILAMIN_REPEAT"/>
    <property type="match status" value="3"/>
</dbReference>
<name>A0A1I7TZT1_9PELO</name>
<dbReference type="CDD" id="cd21229">
    <property type="entry name" value="CH_jitterbug-like_rpt2"/>
    <property type="match status" value="1"/>
</dbReference>
<organism evidence="6 7">
    <name type="scientific">Caenorhabditis tropicalis</name>
    <dbReference type="NCBI Taxonomy" id="1561998"/>
    <lineage>
        <taxon>Eukaryota</taxon>
        <taxon>Metazoa</taxon>
        <taxon>Ecdysozoa</taxon>
        <taxon>Nematoda</taxon>
        <taxon>Chromadorea</taxon>
        <taxon>Rhabditida</taxon>
        <taxon>Rhabditina</taxon>
        <taxon>Rhabditomorpha</taxon>
        <taxon>Rhabditoidea</taxon>
        <taxon>Rhabditidae</taxon>
        <taxon>Peloderinae</taxon>
        <taxon>Caenorhabditis</taxon>
    </lineage>
</organism>
<dbReference type="Pfam" id="PF00307">
    <property type="entry name" value="CH"/>
    <property type="match status" value="3"/>
</dbReference>
<dbReference type="eggNOG" id="KOG0518">
    <property type="taxonomic scope" value="Eukaryota"/>
</dbReference>
<evidence type="ECO:0000256" key="1">
    <source>
        <dbReference type="ARBA" id="ARBA00009238"/>
    </source>
</evidence>
<feature type="region of interest" description="Disordered" evidence="4">
    <location>
        <begin position="424"/>
        <end position="468"/>
    </location>
</feature>
<dbReference type="Gene3D" id="1.10.418.10">
    <property type="entry name" value="Calponin-like domain"/>
    <property type="match status" value="3"/>
</dbReference>
<dbReference type="PANTHER" id="PTHR38537">
    <property type="entry name" value="JITTERBUG, ISOFORM N"/>
    <property type="match status" value="1"/>
</dbReference>
<feature type="repeat" description="Filamin" evidence="3">
    <location>
        <begin position="734"/>
        <end position="785"/>
    </location>
</feature>
<accession>A0A1I7TZT1</accession>
<dbReference type="PROSITE" id="PS50021">
    <property type="entry name" value="CH"/>
    <property type="match status" value="2"/>
</dbReference>
<dbReference type="InterPro" id="IPR001298">
    <property type="entry name" value="Filamin/ABP280_rpt"/>
</dbReference>
<comment type="similarity">
    <text evidence="1">Belongs to the filamin family.</text>
</comment>
<evidence type="ECO:0000313" key="6">
    <source>
        <dbReference type="Proteomes" id="UP000095282"/>
    </source>
</evidence>
<dbReference type="SMART" id="SM00557">
    <property type="entry name" value="IG_FLMN"/>
    <property type="match status" value="1"/>
</dbReference>
<dbReference type="InterPro" id="IPR036872">
    <property type="entry name" value="CH_dom_sf"/>
</dbReference>
<keyword evidence="2" id="KW-0677">Repeat</keyword>
<dbReference type="AlphaFoldDB" id="A0A1I7TZT1"/>
<dbReference type="WBParaSite" id="Csp11.Scaffold629.g13435.t2">
    <property type="protein sequence ID" value="Csp11.Scaffold629.g13435.t2"/>
    <property type="gene ID" value="Csp11.Scaffold629.g13435"/>
</dbReference>
<evidence type="ECO:0000313" key="7">
    <source>
        <dbReference type="WBParaSite" id="Csp11.Scaffold629.g13435.t2"/>
    </source>
</evidence>
<dbReference type="STRING" id="1561998.A0A1I7TZT1"/>
<dbReference type="InterPro" id="IPR044801">
    <property type="entry name" value="Filamin"/>
</dbReference>
<evidence type="ECO:0000256" key="2">
    <source>
        <dbReference type="ARBA" id="ARBA00022737"/>
    </source>
</evidence>
<dbReference type="SUPFAM" id="SSF47576">
    <property type="entry name" value="Calponin-homology domain, CH-domain"/>
    <property type="match status" value="2"/>
</dbReference>
<dbReference type="GO" id="GO:0051015">
    <property type="term" value="F:actin filament binding"/>
    <property type="evidence" value="ECO:0007669"/>
    <property type="project" value="InterPro"/>
</dbReference>
<feature type="compositionally biased region" description="Low complexity" evidence="4">
    <location>
        <begin position="449"/>
        <end position="460"/>
    </location>
</feature>
<dbReference type="CDD" id="cd21227">
    <property type="entry name" value="CH_jitterbug-like_rpt1"/>
    <property type="match status" value="1"/>
</dbReference>
<dbReference type="InterPro" id="IPR001715">
    <property type="entry name" value="CH_dom"/>
</dbReference>
<dbReference type="Gene3D" id="2.60.40.10">
    <property type="entry name" value="Immunoglobulins"/>
    <property type="match status" value="3"/>
</dbReference>
<dbReference type="SUPFAM" id="SSF81296">
    <property type="entry name" value="E set domains"/>
    <property type="match status" value="2"/>
</dbReference>
<protein>
    <submittedName>
        <fullName evidence="7">Calponin-homology (CH) domain-containing protein</fullName>
    </submittedName>
</protein>
<dbReference type="SMART" id="SM00033">
    <property type="entry name" value="CH"/>
    <property type="match status" value="3"/>
</dbReference>
<dbReference type="SUPFAM" id="SSF81995">
    <property type="entry name" value="beta-sandwich domain of Sec23/24"/>
    <property type="match status" value="1"/>
</dbReference>
<dbReference type="Pfam" id="PF00630">
    <property type="entry name" value="Filamin"/>
    <property type="match status" value="1"/>
</dbReference>
<evidence type="ECO:0000256" key="4">
    <source>
        <dbReference type="SAM" id="MobiDB-lite"/>
    </source>
</evidence>
<sequence length="785" mass="86408">MGKQGEEARQKWIDIQLQTFTNWINEQLQGNVIQDLTQDLSDGVNLIRLVEILQGRRYYGKVYDQEPTEIQKLMNVQMALDALREDGVKTVNIGSHDIVDGNEKLILGLIWCLVQRYQIACKTKIPPKKLVMAWIQSALPELKLTNFRTNWNDGIALSALLEYCQPGLCPEWRSLDPSAAQENCRRALVLAERYLEVPGIISADHLSSPHLDELSCLTYLSYFITKGAPGYRATLKKVSLLLPDCNVEDLEHSWSDGFLLAHLVEACGGNVPELERMRFENLNDFVENVSSVLEAAADIGVGSLIGADDIADPQGEHLGTMALVAALCSIPLEQQMKYTDCYVNQQVNLDLAFAAGSEVRIEELDVQVFGSSGESYSKEAIKLRKSRTVQGANLSLIPVEPGFLQVRIYCQGSELPASPIALQVHTQEETRSSSRAASRAHPENRNPGTSTTSVVRTTVSPVDKESGNVAHISSETEVDISHKSFAQRRLHIIKQLEAQHVNHIAQTKSHQPQQQQQQQQQPQYQQQIFSPAIVQVVQPTPPPPPTPAQSSSHIPPPPPIPAVLEASAYREMPLTRSPDVGLVSFSGLSEPCSVGSIVEVVINAHGDAVSGSIYVEAVSPSGIVHPCAVRHHNNSYMATFTPQEDYGESVYCTMVNTFEEALSHARFIIRQAAIDNAPRDYDRVTVQRHGREIPLTIEEQGKNYQVSFIPDGAGQYKIHILFNRMEIKGSPFILDIADASSVSTYGENLTTASVGKTASFMVHAVGAEAKDINVNVTGISVFPVT</sequence>
<dbReference type="InterPro" id="IPR013783">
    <property type="entry name" value="Ig-like_fold"/>
</dbReference>
<feature type="compositionally biased region" description="Low complexity" evidence="4">
    <location>
        <begin position="511"/>
        <end position="538"/>
    </location>
</feature>
<feature type="domain" description="Calponin-homology (CH)" evidence="5">
    <location>
        <begin position="125"/>
        <end position="228"/>
    </location>
</feature>
<evidence type="ECO:0000256" key="3">
    <source>
        <dbReference type="PROSITE-ProRule" id="PRU00087"/>
    </source>
</evidence>
<evidence type="ECO:0000259" key="5">
    <source>
        <dbReference type="PROSITE" id="PS50021"/>
    </source>
</evidence>
<feature type="repeat" description="Filamin" evidence="3">
    <location>
        <begin position="332"/>
        <end position="424"/>
    </location>
</feature>
<feature type="region of interest" description="Disordered" evidence="4">
    <location>
        <begin position="504"/>
        <end position="561"/>
    </location>
</feature>
<reference evidence="7" key="1">
    <citation type="submission" date="2016-11" db="UniProtKB">
        <authorList>
            <consortium name="WormBaseParasite"/>
        </authorList>
    </citation>
    <scope>IDENTIFICATION</scope>
</reference>